<protein>
    <submittedName>
        <fullName evidence="8">MFS transporter</fullName>
    </submittedName>
</protein>
<evidence type="ECO:0000313" key="8">
    <source>
        <dbReference type="EMBL" id="OXM16213.1"/>
    </source>
</evidence>
<keyword evidence="3 6" id="KW-0812">Transmembrane</keyword>
<dbReference type="InterPro" id="IPR036259">
    <property type="entry name" value="MFS_trans_sf"/>
</dbReference>
<name>A0A229P1S5_9BACL</name>
<keyword evidence="2" id="KW-0813">Transport</keyword>
<sequence length="437" mass="46719">MSTFIQEWREQLGGYSRNIRLFFIFNLLWNIGLGMYSLIYNLYIKALGHAPTMVGDIVGATALAAALVLIPAGLANDRFGPKRMVSIGTAAVIAVLAARAWATGGSSLTMLAFAGGMAQAIVSATIMPFMANNSSPRQRIHLFSFNMALVMAANVAGNLGGGIISDLLHSSFGLSEVSSLRVTLLIGVAIAAAGLYPVLKFRNDDGALTGDYDSGAGGESDGAKLSLRAKFSKHRSSYIAIAAFTLLSLLSSMAGGMVVPYLNVYFEDRFQASNSSIGLVVAMGQGATAIAFLLGPAIAQKMGEVRAVVWLQLASIPFLVLTAYTNQFWLASAGYLFRQALMNAANPFYSTIKMRYVDRSLRGLAASSGEAMFNLGWFIAAPISTGLVATYGAYHGYASAFSVTAVIYTLIALLFGYFFMKDRFKPVEEEDESVRSR</sequence>
<dbReference type="EMBL" id="NMUQ01000001">
    <property type="protein sequence ID" value="OXM16213.1"/>
    <property type="molecule type" value="Genomic_DNA"/>
</dbReference>
<evidence type="ECO:0000259" key="7">
    <source>
        <dbReference type="PROSITE" id="PS50850"/>
    </source>
</evidence>
<dbReference type="Gene3D" id="1.20.1250.20">
    <property type="entry name" value="MFS general substrate transporter like domains"/>
    <property type="match status" value="2"/>
</dbReference>
<evidence type="ECO:0000256" key="6">
    <source>
        <dbReference type="SAM" id="Phobius"/>
    </source>
</evidence>
<dbReference type="OrthoDB" id="9810492at2"/>
<dbReference type="Proteomes" id="UP000215145">
    <property type="component" value="Unassembled WGS sequence"/>
</dbReference>
<keyword evidence="9" id="KW-1185">Reference proteome</keyword>
<evidence type="ECO:0000256" key="1">
    <source>
        <dbReference type="ARBA" id="ARBA00004651"/>
    </source>
</evidence>
<dbReference type="InterPro" id="IPR011701">
    <property type="entry name" value="MFS"/>
</dbReference>
<feature type="transmembrane region" description="Helical" evidence="6">
    <location>
        <begin position="142"/>
        <end position="160"/>
    </location>
</feature>
<proteinExistence type="predicted"/>
<organism evidence="8 9">
    <name type="scientific">Paenibacillus herberti</name>
    <dbReference type="NCBI Taxonomy" id="1619309"/>
    <lineage>
        <taxon>Bacteria</taxon>
        <taxon>Bacillati</taxon>
        <taxon>Bacillota</taxon>
        <taxon>Bacilli</taxon>
        <taxon>Bacillales</taxon>
        <taxon>Paenibacillaceae</taxon>
        <taxon>Paenibacillus</taxon>
    </lineage>
</organism>
<evidence type="ECO:0000256" key="4">
    <source>
        <dbReference type="ARBA" id="ARBA00022989"/>
    </source>
</evidence>
<feature type="transmembrane region" description="Helical" evidence="6">
    <location>
        <begin position="238"/>
        <end position="262"/>
    </location>
</feature>
<dbReference type="GO" id="GO:0022857">
    <property type="term" value="F:transmembrane transporter activity"/>
    <property type="evidence" value="ECO:0007669"/>
    <property type="project" value="InterPro"/>
</dbReference>
<dbReference type="SUPFAM" id="SSF103473">
    <property type="entry name" value="MFS general substrate transporter"/>
    <property type="match status" value="1"/>
</dbReference>
<reference evidence="8 9" key="1">
    <citation type="submission" date="2017-07" db="EMBL/GenBank/DDBJ databases">
        <title>Paenibacillus herberti R33 genome sequencing and assembly.</title>
        <authorList>
            <person name="Su W."/>
        </authorList>
    </citation>
    <scope>NUCLEOTIDE SEQUENCE [LARGE SCALE GENOMIC DNA]</scope>
    <source>
        <strain evidence="8 9">R33</strain>
    </source>
</reference>
<feature type="transmembrane region" description="Helical" evidence="6">
    <location>
        <begin position="307"/>
        <end position="329"/>
    </location>
</feature>
<feature type="transmembrane region" description="Helical" evidence="6">
    <location>
        <begin position="400"/>
        <end position="420"/>
    </location>
</feature>
<feature type="domain" description="Major facilitator superfamily (MFS) profile" evidence="7">
    <location>
        <begin position="18"/>
        <end position="423"/>
    </location>
</feature>
<feature type="transmembrane region" description="Helical" evidence="6">
    <location>
        <begin position="84"/>
        <end position="102"/>
    </location>
</feature>
<feature type="transmembrane region" description="Helical" evidence="6">
    <location>
        <begin position="373"/>
        <end position="394"/>
    </location>
</feature>
<gene>
    <name evidence="8" type="ORF">CGZ75_05835</name>
</gene>
<dbReference type="GO" id="GO:0005886">
    <property type="term" value="C:plasma membrane"/>
    <property type="evidence" value="ECO:0007669"/>
    <property type="project" value="UniProtKB-SubCell"/>
</dbReference>
<evidence type="ECO:0000256" key="3">
    <source>
        <dbReference type="ARBA" id="ARBA00022692"/>
    </source>
</evidence>
<dbReference type="PANTHER" id="PTHR23525:SF1">
    <property type="entry name" value="NODULIN-LIKE DOMAIN-CONTAINING PROTEIN"/>
    <property type="match status" value="1"/>
</dbReference>
<feature type="transmembrane region" description="Helical" evidence="6">
    <location>
        <begin position="50"/>
        <end position="72"/>
    </location>
</feature>
<feature type="transmembrane region" description="Helical" evidence="6">
    <location>
        <begin position="108"/>
        <end position="130"/>
    </location>
</feature>
<comment type="caution">
    <text evidence="8">The sequence shown here is derived from an EMBL/GenBank/DDBJ whole genome shotgun (WGS) entry which is preliminary data.</text>
</comment>
<dbReference type="RefSeq" id="WP_089523297.1">
    <property type="nucleotide sequence ID" value="NZ_NMUQ01000001.1"/>
</dbReference>
<feature type="transmembrane region" description="Helical" evidence="6">
    <location>
        <begin position="180"/>
        <end position="199"/>
    </location>
</feature>
<dbReference type="Pfam" id="PF07690">
    <property type="entry name" value="MFS_1"/>
    <property type="match status" value="2"/>
</dbReference>
<dbReference type="PANTHER" id="PTHR23525">
    <property type="entry name" value="TRANSPORTER, PUTATIVE-RELATED"/>
    <property type="match status" value="1"/>
</dbReference>
<feature type="transmembrane region" description="Helical" evidence="6">
    <location>
        <begin position="335"/>
        <end position="352"/>
    </location>
</feature>
<accession>A0A229P1S5</accession>
<comment type="subcellular location">
    <subcellularLocation>
        <location evidence="1">Cell membrane</location>
        <topology evidence="1">Multi-pass membrane protein</topology>
    </subcellularLocation>
</comment>
<feature type="transmembrane region" description="Helical" evidence="6">
    <location>
        <begin position="274"/>
        <end position="295"/>
    </location>
</feature>
<dbReference type="AlphaFoldDB" id="A0A229P1S5"/>
<evidence type="ECO:0000313" key="9">
    <source>
        <dbReference type="Proteomes" id="UP000215145"/>
    </source>
</evidence>
<dbReference type="InterPro" id="IPR020846">
    <property type="entry name" value="MFS_dom"/>
</dbReference>
<feature type="transmembrane region" description="Helical" evidence="6">
    <location>
        <begin position="21"/>
        <end position="44"/>
    </location>
</feature>
<keyword evidence="4 6" id="KW-1133">Transmembrane helix</keyword>
<evidence type="ECO:0000256" key="2">
    <source>
        <dbReference type="ARBA" id="ARBA00022448"/>
    </source>
</evidence>
<evidence type="ECO:0000256" key="5">
    <source>
        <dbReference type="ARBA" id="ARBA00023136"/>
    </source>
</evidence>
<keyword evidence="5 6" id="KW-0472">Membrane</keyword>
<dbReference type="PROSITE" id="PS50850">
    <property type="entry name" value="MFS"/>
    <property type="match status" value="1"/>
</dbReference>